<dbReference type="PANTHER" id="PTHR11601">
    <property type="entry name" value="CYSTEINE DESULFURYLASE FAMILY MEMBER"/>
    <property type="match status" value="1"/>
</dbReference>
<evidence type="ECO:0000256" key="3">
    <source>
        <dbReference type="ARBA" id="ARBA00022723"/>
    </source>
</evidence>
<keyword evidence="3" id="KW-0479">Metal-binding</keyword>
<evidence type="ECO:0000256" key="4">
    <source>
        <dbReference type="ARBA" id="ARBA00022898"/>
    </source>
</evidence>
<evidence type="ECO:0000313" key="10">
    <source>
        <dbReference type="Proteomes" id="UP001357733"/>
    </source>
</evidence>
<dbReference type="InterPro" id="IPR020578">
    <property type="entry name" value="Aminotrans_V_PyrdxlP_BS"/>
</dbReference>
<dbReference type="GO" id="GO:0051536">
    <property type="term" value="F:iron-sulfur cluster binding"/>
    <property type="evidence" value="ECO:0007669"/>
    <property type="project" value="UniProtKB-KW"/>
</dbReference>
<evidence type="ECO:0000256" key="7">
    <source>
        <dbReference type="RuleBase" id="RU004504"/>
    </source>
</evidence>
<name>A0AAW9MY19_9FIRM</name>
<protein>
    <submittedName>
        <fullName evidence="9">Cysteine desulfurase family protein</fullName>
    </submittedName>
</protein>
<keyword evidence="4" id="KW-0663">Pyridoxal phosphate</keyword>
<dbReference type="InterPro" id="IPR000192">
    <property type="entry name" value="Aminotrans_V_dom"/>
</dbReference>
<dbReference type="Pfam" id="PF00266">
    <property type="entry name" value="Aminotran_5"/>
    <property type="match status" value="1"/>
</dbReference>
<dbReference type="Proteomes" id="UP001357733">
    <property type="component" value="Unassembled WGS sequence"/>
</dbReference>
<dbReference type="GO" id="GO:0046872">
    <property type="term" value="F:metal ion binding"/>
    <property type="evidence" value="ECO:0007669"/>
    <property type="project" value="UniProtKB-KW"/>
</dbReference>
<dbReference type="PIRSF" id="PIRSF005572">
    <property type="entry name" value="NifS"/>
    <property type="match status" value="1"/>
</dbReference>
<dbReference type="EMBL" id="JAYKOT010000003">
    <property type="protein sequence ID" value="MEB3429412.1"/>
    <property type="molecule type" value="Genomic_DNA"/>
</dbReference>
<gene>
    <name evidence="9" type="ORF">VLK81_05180</name>
</gene>
<dbReference type="Gene3D" id="3.90.1150.10">
    <property type="entry name" value="Aspartate Aminotransferase, domain 1"/>
    <property type="match status" value="1"/>
</dbReference>
<dbReference type="InterPro" id="IPR015421">
    <property type="entry name" value="PyrdxlP-dep_Trfase_major"/>
</dbReference>
<dbReference type="InterPro" id="IPR016454">
    <property type="entry name" value="Cysteine_dSase"/>
</dbReference>
<dbReference type="PROSITE" id="PS00595">
    <property type="entry name" value="AA_TRANSFER_CLASS_5"/>
    <property type="match status" value="1"/>
</dbReference>
<comment type="cofactor">
    <cofactor evidence="1 7">
        <name>pyridoxal 5'-phosphate</name>
        <dbReference type="ChEBI" id="CHEBI:597326"/>
    </cofactor>
</comment>
<dbReference type="GO" id="GO:0003824">
    <property type="term" value="F:catalytic activity"/>
    <property type="evidence" value="ECO:0007669"/>
    <property type="project" value="UniProtKB-ARBA"/>
</dbReference>
<organism evidence="9 10">
    <name type="scientific">Citroniella saccharovorans</name>
    <dbReference type="NCBI Taxonomy" id="2053367"/>
    <lineage>
        <taxon>Bacteria</taxon>
        <taxon>Bacillati</taxon>
        <taxon>Bacillota</taxon>
        <taxon>Tissierellia</taxon>
        <taxon>Tissierellales</taxon>
        <taxon>Peptoniphilaceae</taxon>
        <taxon>Citroniella</taxon>
    </lineage>
</organism>
<dbReference type="PANTHER" id="PTHR11601:SF50">
    <property type="entry name" value="CYSTEINE DESULFURASE ISCS 2-RELATED"/>
    <property type="match status" value="1"/>
</dbReference>
<comment type="caution">
    <text evidence="9">The sequence shown here is derived from an EMBL/GenBank/DDBJ whole genome shotgun (WGS) entry which is preliminary data.</text>
</comment>
<proteinExistence type="inferred from homology"/>
<dbReference type="AlphaFoldDB" id="A0AAW9MY19"/>
<dbReference type="Gene3D" id="3.40.640.10">
    <property type="entry name" value="Type I PLP-dependent aspartate aminotransferase-like (Major domain)"/>
    <property type="match status" value="1"/>
</dbReference>
<keyword evidence="6" id="KW-0411">Iron-sulfur</keyword>
<accession>A0AAW9MY19</accession>
<dbReference type="RefSeq" id="WP_324619602.1">
    <property type="nucleotide sequence ID" value="NZ_JAYKOT010000003.1"/>
</dbReference>
<evidence type="ECO:0000256" key="6">
    <source>
        <dbReference type="ARBA" id="ARBA00023014"/>
    </source>
</evidence>
<evidence type="ECO:0000313" key="9">
    <source>
        <dbReference type="EMBL" id="MEB3429412.1"/>
    </source>
</evidence>
<keyword evidence="5" id="KW-0408">Iron</keyword>
<evidence type="ECO:0000259" key="8">
    <source>
        <dbReference type="Pfam" id="PF00266"/>
    </source>
</evidence>
<sequence length="374" mass="42351">MIYLDNCATTRVFDEALEVCNIYMKEKYFNPSGLYRLSKKTEEDIDSARKVIADVIHANPSEIYFAPSATMANNMLLLSILSKNDKKNIVTTYTEHSSVFKTIKSFKEKREIRYVKINEDGSLDLDDLKNKVDENTGLVSIMQVQNEIGVINNLEEIGKIVRDKSNAIFHVDGVQGFIKYPINVKKIGIDLYTISAHKVHGPKGIAGLFVDSKLKLQEFFHGGGQEKGYFPGTENVAGIMGFKKAVEIYTENRDEVVDRVKAFKKKLISELEKIEESSINSYGGSDFIVSASFKDIRSEVLIHYLENYDICVSSGSSCSKNNRSRVLEAIKLSDDFIDGTIRISFSYFTNEEEINEFLVKLKEGVETLRSMVRR</sequence>
<keyword evidence="10" id="KW-1185">Reference proteome</keyword>
<feature type="domain" description="Aminotransferase class V" evidence="8">
    <location>
        <begin position="2"/>
        <end position="357"/>
    </location>
</feature>
<evidence type="ECO:0000256" key="2">
    <source>
        <dbReference type="ARBA" id="ARBA00006490"/>
    </source>
</evidence>
<reference evidence="9 10" key="1">
    <citation type="submission" date="2024-01" db="EMBL/GenBank/DDBJ databases">
        <title>Complete genome sequence of Citroniella saccharovorans strain M6.X9, isolated from human fecal sample.</title>
        <authorList>
            <person name="Cheng G."/>
            <person name="Westerholm M."/>
            <person name="Schnurer A."/>
        </authorList>
    </citation>
    <scope>NUCLEOTIDE SEQUENCE [LARGE SCALE GENOMIC DNA]</scope>
    <source>
        <strain evidence="9 10">DSM 29873</strain>
    </source>
</reference>
<dbReference type="InterPro" id="IPR015424">
    <property type="entry name" value="PyrdxlP-dep_Trfase"/>
</dbReference>
<dbReference type="SUPFAM" id="SSF53383">
    <property type="entry name" value="PLP-dependent transferases"/>
    <property type="match status" value="1"/>
</dbReference>
<evidence type="ECO:0000256" key="1">
    <source>
        <dbReference type="ARBA" id="ARBA00001933"/>
    </source>
</evidence>
<evidence type="ECO:0000256" key="5">
    <source>
        <dbReference type="ARBA" id="ARBA00023004"/>
    </source>
</evidence>
<comment type="similarity">
    <text evidence="2">Belongs to the class-V pyridoxal-phosphate-dependent aminotransferase family. NifS/IscS subfamily.</text>
</comment>
<dbReference type="InterPro" id="IPR015422">
    <property type="entry name" value="PyrdxlP-dep_Trfase_small"/>
</dbReference>